<protein>
    <recommendedName>
        <fullName evidence="7">Large ribosomal subunit protein mL45</fullName>
    </recommendedName>
    <alternativeName>
        <fullName evidence="8">39S ribosomal protein L45, mitochondrial</fullName>
    </alternativeName>
</protein>
<dbReference type="GO" id="GO:1990904">
    <property type="term" value="C:ribonucleoprotein complex"/>
    <property type="evidence" value="ECO:0007669"/>
    <property type="project" value="UniProtKB-KW"/>
</dbReference>
<feature type="domain" description="Tim44-like" evidence="11">
    <location>
        <begin position="577"/>
        <end position="725"/>
    </location>
</feature>
<evidence type="ECO:0000256" key="5">
    <source>
        <dbReference type="ARBA" id="ARBA00023274"/>
    </source>
</evidence>
<keyword evidence="5" id="KW-0687">Ribonucleoprotein</keyword>
<dbReference type="SMART" id="SM00325">
    <property type="entry name" value="RhoGEF"/>
    <property type="match status" value="1"/>
</dbReference>
<dbReference type="InterPro" id="IPR001331">
    <property type="entry name" value="GDS_CDC24_CS"/>
</dbReference>
<dbReference type="SUPFAM" id="SSF48065">
    <property type="entry name" value="DBL homology domain (DH-domain)"/>
    <property type="match status" value="1"/>
</dbReference>
<dbReference type="PROSITE" id="PS00741">
    <property type="entry name" value="DH_1"/>
    <property type="match status" value="1"/>
</dbReference>
<dbReference type="GO" id="GO:0035556">
    <property type="term" value="P:intracellular signal transduction"/>
    <property type="evidence" value="ECO:0007669"/>
    <property type="project" value="InterPro"/>
</dbReference>
<dbReference type="CDD" id="cd01229">
    <property type="entry name" value="PH_Ect2"/>
    <property type="match status" value="1"/>
</dbReference>
<dbReference type="SMART" id="SM00978">
    <property type="entry name" value="Tim44"/>
    <property type="match status" value="1"/>
</dbReference>
<evidence type="ECO:0000256" key="8">
    <source>
        <dbReference type="ARBA" id="ARBA00043031"/>
    </source>
</evidence>
<evidence type="ECO:0000256" key="2">
    <source>
        <dbReference type="ARBA" id="ARBA00022946"/>
    </source>
</evidence>
<dbReference type="GO" id="GO:0005840">
    <property type="term" value="C:ribosome"/>
    <property type="evidence" value="ECO:0007669"/>
    <property type="project" value="UniProtKB-KW"/>
</dbReference>
<comment type="similarity">
    <text evidence="6">Belongs to the mitochondrion-specific ribosomal protein mL45 family.</text>
</comment>
<comment type="subcellular location">
    <subcellularLocation>
        <location evidence="1">Mitochondrion</location>
    </subcellularLocation>
</comment>
<evidence type="ECO:0000259" key="10">
    <source>
        <dbReference type="SMART" id="SM00325"/>
    </source>
</evidence>
<dbReference type="SUPFAM" id="SSF54427">
    <property type="entry name" value="NTF2-like"/>
    <property type="match status" value="1"/>
</dbReference>
<dbReference type="InterPro" id="IPR049395">
    <property type="entry name" value="ECT2_PH"/>
</dbReference>
<dbReference type="AlphaFoldDB" id="A0A9N6ZGS2"/>
<evidence type="ECO:0000259" key="9">
    <source>
        <dbReference type="SMART" id="SM00292"/>
    </source>
</evidence>
<evidence type="ECO:0000256" key="6">
    <source>
        <dbReference type="ARBA" id="ARBA00038073"/>
    </source>
</evidence>
<evidence type="ECO:0000313" key="12">
    <source>
        <dbReference type="EMBL" id="CAG4642791.1"/>
    </source>
</evidence>
<dbReference type="InterPro" id="IPR011993">
    <property type="entry name" value="PH-like_dom_sf"/>
</dbReference>
<dbReference type="Pfam" id="PF00533">
    <property type="entry name" value="BRCT"/>
    <property type="match status" value="1"/>
</dbReference>
<dbReference type="InterPro" id="IPR000219">
    <property type="entry name" value="DH_dom"/>
</dbReference>
<gene>
    <name evidence="12" type="primary">EOG090X0DDP</name>
</gene>
<evidence type="ECO:0000256" key="7">
    <source>
        <dbReference type="ARBA" id="ARBA00039448"/>
    </source>
</evidence>
<dbReference type="GO" id="GO:0007399">
    <property type="term" value="P:nervous system development"/>
    <property type="evidence" value="ECO:0007669"/>
    <property type="project" value="TreeGrafter"/>
</dbReference>
<keyword evidence="4" id="KW-0496">Mitochondrion</keyword>
<dbReference type="InterPro" id="IPR036420">
    <property type="entry name" value="BRCT_dom_sf"/>
</dbReference>
<evidence type="ECO:0000259" key="11">
    <source>
        <dbReference type="SMART" id="SM00978"/>
    </source>
</evidence>
<dbReference type="Pfam" id="PF00621">
    <property type="entry name" value="RhoGEF"/>
    <property type="match status" value="1"/>
</dbReference>
<organism evidence="12">
    <name type="scientific">Evadne anonyx</name>
    <dbReference type="NCBI Taxonomy" id="141404"/>
    <lineage>
        <taxon>Eukaryota</taxon>
        <taxon>Metazoa</taxon>
        <taxon>Ecdysozoa</taxon>
        <taxon>Arthropoda</taxon>
        <taxon>Crustacea</taxon>
        <taxon>Branchiopoda</taxon>
        <taxon>Diplostraca</taxon>
        <taxon>Cladocera</taxon>
        <taxon>Onychopoda</taxon>
        <taxon>Podonidae</taxon>
        <taxon>Evadne</taxon>
    </lineage>
</organism>
<feature type="domain" description="DH" evidence="10">
    <location>
        <begin position="19"/>
        <end position="194"/>
    </location>
</feature>
<dbReference type="PANTHER" id="PTHR16777">
    <property type="entry name" value="PROTEIN ECT2"/>
    <property type="match status" value="1"/>
</dbReference>
<dbReference type="Gene3D" id="3.40.50.10190">
    <property type="entry name" value="BRCT domain"/>
    <property type="match status" value="1"/>
</dbReference>
<dbReference type="GO" id="GO:0005096">
    <property type="term" value="F:GTPase activator activity"/>
    <property type="evidence" value="ECO:0007669"/>
    <property type="project" value="InterPro"/>
</dbReference>
<evidence type="ECO:0000256" key="1">
    <source>
        <dbReference type="ARBA" id="ARBA00004173"/>
    </source>
</evidence>
<dbReference type="GO" id="GO:2000431">
    <property type="term" value="P:regulation of cytokinesis, actomyosin contractile ring assembly"/>
    <property type="evidence" value="ECO:0007669"/>
    <property type="project" value="InterPro"/>
</dbReference>
<dbReference type="Gene3D" id="1.20.900.10">
    <property type="entry name" value="Dbl homology (DH) domain"/>
    <property type="match status" value="1"/>
</dbReference>
<reference evidence="12" key="1">
    <citation type="submission" date="2021-04" db="EMBL/GenBank/DDBJ databases">
        <authorList>
            <person name="Cornetti L."/>
        </authorList>
    </citation>
    <scope>NUCLEOTIDE SEQUENCE</scope>
</reference>
<dbReference type="SUPFAM" id="SSF50729">
    <property type="entry name" value="PH domain-like"/>
    <property type="match status" value="1"/>
</dbReference>
<keyword evidence="3" id="KW-0689">Ribosomal protein</keyword>
<accession>A0A9N6ZGS2</accession>
<dbReference type="FunFam" id="3.10.450.240:FF:000003">
    <property type="entry name" value="39S ribosomal protein L45, mitochondrial"/>
    <property type="match status" value="1"/>
</dbReference>
<evidence type="ECO:0000256" key="4">
    <source>
        <dbReference type="ARBA" id="ARBA00023128"/>
    </source>
</evidence>
<dbReference type="Pfam" id="PF04280">
    <property type="entry name" value="Tim44"/>
    <property type="match status" value="1"/>
</dbReference>
<feature type="domain" description="BRCT" evidence="9">
    <location>
        <begin position="5"/>
        <end position="81"/>
    </location>
</feature>
<dbReference type="GO" id="GO:0005085">
    <property type="term" value="F:guanyl-nucleotide exchange factor activity"/>
    <property type="evidence" value="ECO:0007669"/>
    <property type="project" value="InterPro"/>
</dbReference>
<evidence type="ECO:0000256" key="3">
    <source>
        <dbReference type="ARBA" id="ARBA00022980"/>
    </source>
</evidence>
<dbReference type="SUPFAM" id="SSF52113">
    <property type="entry name" value="BRCT domain"/>
    <property type="match status" value="1"/>
</dbReference>
<dbReference type="InterPro" id="IPR032710">
    <property type="entry name" value="NTF2-like_dom_sf"/>
</dbReference>
<dbReference type="GO" id="GO:0005634">
    <property type="term" value="C:nucleus"/>
    <property type="evidence" value="ECO:0007669"/>
    <property type="project" value="InterPro"/>
</dbReference>
<dbReference type="EMBL" id="OC986136">
    <property type="protein sequence ID" value="CAG4642791.1"/>
    <property type="molecule type" value="Genomic_DNA"/>
</dbReference>
<dbReference type="Gene3D" id="2.30.29.30">
    <property type="entry name" value="Pleckstrin-homology domain (PH domain)/Phosphotyrosine-binding domain (PTB)"/>
    <property type="match status" value="1"/>
</dbReference>
<dbReference type="Pfam" id="PF21242">
    <property type="entry name" value="ECT2_PH"/>
    <property type="match status" value="1"/>
</dbReference>
<dbReference type="PANTHER" id="PTHR16777:SF2">
    <property type="entry name" value="PROTEIN ECT2"/>
    <property type="match status" value="1"/>
</dbReference>
<dbReference type="InterPro" id="IPR001357">
    <property type="entry name" value="BRCT_dom"/>
</dbReference>
<dbReference type="SMART" id="SM00292">
    <property type="entry name" value="BRCT"/>
    <property type="match status" value="1"/>
</dbReference>
<dbReference type="CDD" id="cd17732">
    <property type="entry name" value="BRCT_Ect2_rpt2"/>
    <property type="match status" value="1"/>
</dbReference>
<sequence>MKNTLKIFEGTKVCWVGINADEIIHMNEILTNNGGTVTTLDDPNCTHVVIDSLNVTNLPEKIPSKAVLVEVKWFWVSIQMDICASEKLYPYKESQDLVKAYPPFVNFFEQTKEVLGLSDKSKPRFHAFLKLGQSNPKCRRQSLQELLIRPVQRLPSISLLLNDLLKQTPKSNPDNVELEKALATIKEVMTHINEDKRRTEGQVVLFDIFNDIENCPAHIVSSHRSFVSQCDVIELGDGIIGRGGQLTLFLFSDVIEICKRRSRSNTLRRDVSTISLQPPRGAEKGNKPAYKHVELISFSHVKRVVDIKETEDCHNVFALICRSHYETKERLYSFEIVSEEVEKSSFLRTLCRLMANITCRADSENYLACMEARALDIDTSELASGTLRRAARLASKTRMAVNRAFSFSKTPNRLKRAMSTVMSPLKSSSHCNHDSSSLVSPMMLSGGSVGMAASCANLAVIQFNVPAFHNVQVRERSSKHWKPEFKKLRRLKVMKIDLPDFNEERDPTKLTPDEIKSKMKELGLLPPRSWIEKPFFTSSTGGVFEPYVPPEGDGKLSALSLGRAKQSVEFLTKKSKSLMAVRKIRSFDDYFDPKMFPQDAQDLYIKAHKALAEKNYDVLHDCATELSFPIMTDELRKCTLRWQFIKSLEAPRVVHARCTDVITKDNIFAQVTVRFHTQQTLAVYDRFGRLMHGNEVVAKDVLEYVVFEKHLSNLYGVWRIHEKVIPQWMPLRDDGLKTYVAPPQPVQRNATEVVPATEEAVV</sequence>
<dbReference type="InterPro" id="IPR026817">
    <property type="entry name" value="Ect2"/>
</dbReference>
<dbReference type="GO" id="GO:0005938">
    <property type="term" value="C:cell cortex"/>
    <property type="evidence" value="ECO:0007669"/>
    <property type="project" value="TreeGrafter"/>
</dbReference>
<keyword evidence="2" id="KW-0809">Transit peptide</keyword>
<dbReference type="GO" id="GO:0000281">
    <property type="term" value="P:mitotic cytokinesis"/>
    <property type="evidence" value="ECO:0007669"/>
    <property type="project" value="TreeGrafter"/>
</dbReference>
<dbReference type="Gene3D" id="3.10.450.240">
    <property type="match status" value="1"/>
</dbReference>
<proteinExistence type="inferred from homology"/>
<dbReference type="InterPro" id="IPR035899">
    <property type="entry name" value="DBL_dom_sf"/>
</dbReference>
<dbReference type="GO" id="GO:0005739">
    <property type="term" value="C:mitochondrion"/>
    <property type="evidence" value="ECO:0007669"/>
    <property type="project" value="UniProtKB-SubCell"/>
</dbReference>
<dbReference type="InterPro" id="IPR007379">
    <property type="entry name" value="Tim44-like_dom"/>
</dbReference>
<name>A0A9N6ZGS2_9CRUS</name>